<protein>
    <recommendedName>
        <fullName evidence="4">Protein SSUH2 homolog</fullName>
    </recommendedName>
</protein>
<dbReference type="AlphaFoldDB" id="A0AAV6GHJ9"/>
<comment type="caution">
    <text evidence="2">The sequence shown here is derived from an EMBL/GenBank/DDBJ whole genome shotgun (WGS) entry which is preliminary data.</text>
</comment>
<reference evidence="2" key="1">
    <citation type="submission" date="2020-10" db="EMBL/GenBank/DDBJ databases">
        <title>Chromosome-scale genome assembly of the Allis shad, Alosa alosa.</title>
        <authorList>
            <person name="Margot Z."/>
            <person name="Christophe K."/>
            <person name="Cabau C."/>
            <person name="Louis A."/>
            <person name="Berthelot C."/>
            <person name="Parey E."/>
            <person name="Roest Crollius H."/>
            <person name="Montfort J."/>
            <person name="Robinson-Rechavi M."/>
            <person name="Bucao C."/>
            <person name="Bouchez O."/>
            <person name="Gislard M."/>
            <person name="Lluch J."/>
            <person name="Milhes M."/>
            <person name="Lampietro C."/>
            <person name="Lopez Roques C."/>
            <person name="Donnadieu C."/>
            <person name="Braasch I."/>
            <person name="Desvignes T."/>
            <person name="Postlethwait J."/>
            <person name="Bobe J."/>
            <person name="Guiguen Y."/>
        </authorList>
    </citation>
    <scope>NUCLEOTIDE SEQUENCE</scope>
    <source>
        <strain evidence="2">M-15738</strain>
        <tissue evidence="2">Blood</tissue>
    </source>
</reference>
<evidence type="ECO:0000313" key="2">
    <source>
        <dbReference type="EMBL" id="KAG5274698.1"/>
    </source>
</evidence>
<keyword evidence="3" id="KW-1185">Reference proteome</keyword>
<gene>
    <name evidence="2" type="ORF">AALO_G00139190</name>
</gene>
<feature type="region of interest" description="Disordered" evidence="1">
    <location>
        <begin position="1"/>
        <end position="70"/>
    </location>
</feature>
<dbReference type="PANTHER" id="PTHR48465:SF1">
    <property type="entry name" value="PROTEIN SSUH2 HOMOLOG"/>
    <property type="match status" value="1"/>
</dbReference>
<accession>A0AAV6GHJ9</accession>
<organism evidence="2 3">
    <name type="scientific">Alosa alosa</name>
    <name type="common">allis shad</name>
    <dbReference type="NCBI Taxonomy" id="278164"/>
    <lineage>
        <taxon>Eukaryota</taxon>
        <taxon>Metazoa</taxon>
        <taxon>Chordata</taxon>
        <taxon>Craniata</taxon>
        <taxon>Vertebrata</taxon>
        <taxon>Euteleostomi</taxon>
        <taxon>Actinopterygii</taxon>
        <taxon>Neopterygii</taxon>
        <taxon>Teleostei</taxon>
        <taxon>Clupei</taxon>
        <taxon>Clupeiformes</taxon>
        <taxon>Clupeoidei</taxon>
        <taxon>Clupeidae</taxon>
        <taxon>Alosa</taxon>
    </lineage>
</organism>
<dbReference type="Proteomes" id="UP000823561">
    <property type="component" value="Chromosome 10"/>
</dbReference>
<dbReference type="PANTHER" id="PTHR48465">
    <property type="entry name" value="PROTEIN SSUH2 HOMOLOG"/>
    <property type="match status" value="1"/>
</dbReference>
<dbReference type="InterPro" id="IPR052789">
    <property type="entry name" value="SSUH2_homolog"/>
</dbReference>
<sequence>MDETEGFVEIGPKIPEEGPSAPPPGWLDCVSGYEGSKGGGDPDENYHAPPPYAPPDSNQNAHVPNVREPTVSEDVAREALLKYVEKKWSYSSKPAKNLVFKDLKPITVYRYRLETYTELRSSNWASEPYRGQFVDGPENGMSPPPWEVPVPYPQKYTDVTTQVRVPHSCLVKPCHQCQSMGSVRCSRCFSRGHVRCVHCFGHGHRGVGKNRRRCTLCHGRGVRRCICCHGRGIKVCPSCEGQRNLLHFLQLTIVWKNNIMAYIPPDKVPEFPMEKLESVSGDAFFEDENLLVYPIVGFPDQEICAISKKGIEEHIAKFSSNRRILQQRQTIELVPVTQAFYNYRGKLSLQLQKYATTAGILKSIKASLKKLKLRGLHFIFTHKMMFSRTHKHDWFQSVHNHGLGLQAEPGALKHDRHPAQGGF</sequence>
<evidence type="ECO:0000313" key="3">
    <source>
        <dbReference type="Proteomes" id="UP000823561"/>
    </source>
</evidence>
<proteinExistence type="predicted"/>
<evidence type="ECO:0008006" key="4">
    <source>
        <dbReference type="Google" id="ProtNLM"/>
    </source>
</evidence>
<dbReference type="EMBL" id="JADWDJ010000010">
    <property type="protein sequence ID" value="KAG5274698.1"/>
    <property type="molecule type" value="Genomic_DNA"/>
</dbReference>
<name>A0AAV6GHJ9_9TELE</name>
<evidence type="ECO:0000256" key="1">
    <source>
        <dbReference type="SAM" id="MobiDB-lite"/>
    </source>
</evidence>